<reference evidence="4" key="1">
    <citation type="journal article" date="2020" name="mSystems">
        <title>Genome- and Community-Level Interaction Insights into Carbon Utilization and Element Cycling Functions of Hydrothermarchaeota in Hydrothermal Sediment.</title>
        <authorList>
            <person name="Zhou Z."/>
            <person name="Liu Y."/>
            <person name="Xu W."/>
            <person name="Pan J."/>
            <person name="Luo Z.H."/>
            <person name="Li M."/>
        </authorList>
    </citation>
    <scope>NUCLEOTIDE SEQUENCE [LARGE SCALE GENOMIC DNA]</scope>
    <source>
        <strain evidence="4">SpSt-783</strain>
    </source>
</reference>
<organism evidence="4">
    <name type="scientific">candidate division WOR-3 bacterium</name>
    <dbReference type="NCBI Taxonomy" id="2052148"/>
    <lineage>
        <taxon>Bacteria</taxon>
        <taxon>Bacteria division WOR-3</taxon>
    </lineage>
</organism>
<evidence type="ECO:0000259" key="3">
    <source>
        <dbReference type="PROSITE" id="PS51462"/>
    </source>
</evidence>
<evidence type="ECO:0000256" key="2">
    <source>
        <dbReference type="RuleBase" id="RU003476"/>
    </source>
</evidence>
<dbReference type="InterPro" id="IPR020476">
    <property type="entry name" value="Nudix_hydrolase"/>
</dbReference>
<dbReference type="InterPro" id="IPR020084">
    <property type="entry name" value="NUDIX_hydrolase_CS"/>
</dbReference>
<dbReference type="InterPro" id="IPR000086">
    <property type="entry name" value="NUDIX_hydrolase_dom"/>
</dbReference>
<dbReference type="InterPro" id="IPR015797">
    <property type="entry name" value="NUDIX_hydrolase-like_dom_sf"/>
</dbReference>
<sequence length="133" mass="15252">MPYKNPIPTVDIIIELKDGIVLIKRKNPPYGWAIPGGFIDYGESAESAAIREAKEETNLEITDLKQFHAYSDPNRDPRFHTISIVFVAKAKGTPRAKDDAIEINIFTKENLPEEIAFDHRKILEDYFNKKYLC</sequence>
<dbReference type="PROSITE" id="PS00893">
    <property type="entry name" value="NUDIX_BOX"/>
    <property type="match status" value="1"/>
</dbReference>
<gene>
    <name evidence="4" type="ORF">ENV70_04575</name>
</gene>
<feature type="domain" description="Nudix hydrolase" evidence="3">
    <location>
        <begin position="5"/>
        <end position="130"/>
    </location>
</feature>
<accession>A0A7C6AFW1</accession>
<dbReference type="SUPFAM" id="SSF55811">
    <property type="entry name" value="Nudix"/>
    <property type="match status" value="1"/>
</dbReference>
<keyword evidence="1 2" id="KW-0378">Hydrolase</keyword>
<evidence type="ECO:0000256" key="1">
    <source>
        <dbReference type="ARBA" id="ARBA00022801"/>
    </source>
</evidence>
<dbReference type="PRINTS" id="PR00502">
    <property type="entry name" value="NUDIXFAMILY"/>
</dbReference>
<dbReference type="Gene3D" id="3.90.79.10">
    <property type="entry name" value="Nucleoside Triphosphate Pyrophosphohydrolase"/>
    <property type="match status" value="1"/>
</dbReference>
<dbReference type="EMBL" id="DTHJ01000094">
    <property type="protein sequence ID" value="HHS62873.1"/>
    <property type="molecule type" value="Genomic_DNA"/>
</dbReference>
<comment type="similarity">
    <text evidence="2">Belongs to the Nudix hydrolase family.</text>
</comment>
<proteinExistence type="inferred from homology"/>
<dbReference type="Pfam" id="PF00293">
    <property type="entry name" value="NUDIX"/>
    <property type="match status" value="1"/>
</dbReference>
<dbReference type="AlphaFoldDB" id="A0A7C6AFW1"/>
<dbReference type="GO" id="GO:0016787">
    <property type="term" value="F:hydrolase activity"/>
    <property type="evidence" value="ECO:0007669"/>
    <property type="project" value="UniProtKB-KW"/>
</dbReference>
<name>A0A7C6AFW1_UNCW3</name>
<dbReference type="PROSITE" id="PS51462">
    <property type="entry name" value="NUDIX"/>
    <property type="match status" value="1"/>
</dbReference>
<comment type="caution">
    <text evidence="4">The sequence shown here is derived from an EMBL/GenBank/DDBJ whole genome shotgun (WGS) entry which is preliminary data.</text>
</comment>
<evidence type="ECO:0000313" key="4">
    <source>
        <dbReference type="EMBL" id="HHS62873.1"/>
    </source>
</evidence>
<dbReference type="PANTHER" id="PTHR43736:SF1">
    <property type="entry name" value="DIHYDRONEOPTERIN TRIPHOSPHATE DIPHOSPHATASE"/>
    <property type="match status" value="1"/>
</dbReference>
<protein>
    <submittedName>
        <fullName evidence="4">NUDIX hydrolase</fullName>
    </submittedName>
</protein>
<dbReference type="CDD" id="cd18873">
    <property type="entry name" value="NUDIX_NadM_like"/>
    <property type="match status" value="1"/>
</dbReference>
<dbReference type="PANTHER" id="PTHR43736">
    <property type="entry name" value="ADP-RIBOSE PYROPHOSPHATASE"/>
    <property type="match status" value="1"/>
</dbReference>